<dbReference type="Gene3D" id="3.40.50.720">
    <property type="entry name" value="NAD(P)-binding Rossmann-like Domain"/>
    <property type="match status" value="1"/>
</dbReference>
<evidence type="ECO:0000256" key="6">
    <source>
        <dbReference type="ARBA" id="ARBA00022737"/>
    </source>
</evidence>
<sequence length="783" mass="85156">MAASQNFLHALVGSMSQGAAGNPTVAVIEAAFAHHDLHWRYINMEVTPADLSDAVRGAKAMGFRGFNCSLPHKVNVIAHLDGLGESAGIMGAVNCVVRRGDQLIGENTDGKGFLKSLVSVIDPRGKSVVLFGAGGAARAIAVELGLAGVKKITVVNRGEERGRELVELLRTKLKLEAELVVWNGDYAVPAGTDVVINGTSIGLYDGEARLAIDVHSLHSGMVVADVIFNPPRTRLLRDAEARGCIPVDGLGDAREPGHRGWSKFWDRASPSGRRGHAGGLGKRSRFMTEAAPPLLEMRGIVKSFPGVRALRGVDLTLHSGEVLALLGENGAGKSTLMKILGGAFCADAGSIAISGREMRFQAPHDSRAAGVAIIYQEFNLVPGLTACENIFLGQERTRAGFIERQHERQRAAELFRRLGVQIDLDAPCRRLTTAQQQLVEIAKALAFDARIIVMDEPSAALTSHEVERLFEIIRDLRRQGIAVIYISHRLDEIFTIADRVTVLRDGANVGERPIGELTRQQMIELMVGRELKDEFPKRSVAVGPSRLKVTGLQRGRAVRDVSFEVRRGEILALTGLIGAGRTEVVRLIFGADRREAGDIQLDGQTLAIRTPRDAIAAGIGLLTEDRKLQGLILGHSIRENFGLPNLDWLAADGFVNLRGEREEFARYVETLRIKVPHQEQHARNLSGGNQQKVVLAKWLARDCEVLIFDEPTRGIDVGAKYEIYLLMNELAAQGKAIIMISSEMPEVLGMADRILVMHDGRITGEIADVAHATQEQMMQLAVA</sequence>
<dbReference type="SMART" id="SM00382">
    <property type="entry name" value="AAA"/>
    <property type="match status" value="2"/>
</dbReference>
<dbReference type="InterPro" id="IPR013708">
    <property type="entry name" value="Shikimate_DH-bd_N"/>
</dbReference>
<name>B4DBL4_9BACT</name>
<dbReference type="SUPFAM" id="SSF52540">
    <property type="entry name" value="P-loop containing nucleoside triphosphate hydrolases"/>
    <property type="match status" value="2"/>
</dbReference>
<comment type="caution">
    <text evidence="15">The sequence shown here is derived from an EMBL/GenBank/DDBJ whole genome shotgun (WGS) entry which is preliminary data.</text>
</comment>
<dbReference type="Proteomes" id="UP000005824">
    <property type="component" value="Unassembled WGS sequence"/>
</dbReference>
<dbReference type="GO" id="GO:0005524">
    <property type="term" value="F:ATP binding"/>
    <property type="evidence" value="ECO:0007669"/>
    <property type="project" value="UniProtKB-KW"/>
</dbReference>
<keyword evidence="10" id="KW-1278">Translocase</keyword>
<comment type="catalytic activity">
    <reaction evidence="13">
        <text>shikimate + NADP(+) = 3-dehydroshikimate + NADPH + H(+)</text>
        <dbReference type="Rhea" id="RHEA:17737"/>
        <dbReference type="ChEBI" id="CHEBI:15378"/>
        <dbReference type="ChEBI" id="CHEBI:16630"/>
        <dbReference type="ChEBI" id="CHEBI:36208"/>
        <dbReference type="ChEBI" id="CHEBI:57783"/>
        <dbReference type="ChEBI" id="CHEBI:58349"/>
        <dbReference type="EC" id="1.1.1.25"/>
    </reaction>
</comment>
<dbReference type="FunFam" id="3.40.50.300:FF:000127">
    <property type="entry name" value="Ribose import ATP-binding protein RbsA"/>
    <property type="match status" value="1"/>
</dbReference>
<dbReference type="GO" id="GO:0004764">
    <property type="term" value="F:shikimate 3-dehydrogenase (NADP+) activity"/>
    <property type="evidence" value="ECO:0007669"/>
    <property type="project" value="UniProtKB-EC"/>
</dbReference>
<evidence type="ECO:0000259" key="14">
    <source>
        <dbReference type="PROSITE" id="PS50893"/>
    </source>
</evidence>
<dbReference type="GO" id="GO:0005886">
    <property type="term" value="C:plasma membrane"/>
    <property type="evidence" value="ECO:0007669"/>
    <property type="project" value="UniProtKB-SubCell"/>
</dbReference>
<evidence type="ECO:0000256" key="13">
    <source>
        <dbReference type="ARBA" id="ARBA00049442"/>
    </source>
</evidence>
<evidence type="ECO:0000256" key="9">
    <source>
        <dbReference type="ARBA" id="ARBA00022857"/>
    </source>
</evidence>
<dbReference type="Gene3D" id="3.40.50.10860">
    <property type="entry name" value="Leucine Dehydrogenase, chain A, domain 1"/>
    <property type="match status" value="1"/>
</dbReference>
<keyword evidence="16" id="KW-1185">Reference proteome</keyword>
<dbReference type="PROSITE" id="PS00211">
    <property type="entry name" value="ABC_TRANSPORTER_1"/>
    <property type="match status" value="1"/>
</dbReference>
<dbReference type="InterPro" id="IPR003593">
    <property type="entry name" value="AAA+_ATPase"/>
</dbReference>
<dbReference type="InterPro" id="IPR036291">
    <property type="entry name" value="NAD(P)-bd_dom_sf"/>
</dbReference>
<accession>B4DBL4</accession>
<reference evidence="15 16" key="1">
    <citation type="journal article" date="2011" name="J. Bacteriol.">
        <title>Genome sequence of Chthoniobacter flavus Ellin428, an aerobic heterotrophic soil bacterium.</title>
        <authorList>
            <person name="Kant R."/>
            <person name="van Passel M.W."/>
            <person name="Palva A."/>
            <person name="Lucas S."/>
            <person name="Lapidus A."/>
            <person name="Glavina Del Rio T."/>
            <person name="Dalin E."/>
            <person name="Tice H."/>
            <person name="Bruce D."/>
            <person name="Goodwin L."/>
            <person name="Pitluck S."/>
            <person name="Larimer F.W."/>
            <person name="Land M.L."/>
            <person name="Hauser L."/>
            <person name="Sangwan P."/>
            <person name="de Vos W.M."/>
            <person name="Janssen P.H."/>
            <person name="Smidt H."/>
        </authorList>
    </citation>
    <scope>NUCLEOTIDE SEQUENCE [LARGE SCALE GENOMIC DNA]</scope>
    <source>
        <strain evidence="15 16">Ellin428</strain>
    </source>
</reference>
<dbReference type="EC" id="1.1.1.25" evidence="2"/>
<keyword evidence="9" id="KW-0521">NADP</keyword>
<keyword evidence="7" id="KW-0547">Nucleotide-binding</keyword>
<dbReference type="InterPro" id="IPR003439">
    <property type="entry name" value="ABC_transporter-like_ATP-bd"/>
</dbReference>
<dbReference type="eggNOG" id="COG1129">
    <property type="taxonomic scope" value="Bacteria"/>
</dbReference>
<evidence type="ECO:0000256" key="4">
    <source>
        <dbReference type="ARBA" id="ARBA00022475"/>
    </source>
</evidence>
<evidence type="ECO:0000313" key="15">
    <source>
        <dbReference type="EMBL" id="EDY16201.1"/>
    </source>
</evidence>
<dbReference type="PANTHER" id="PTHR43790">
    <property type="entry name" value="CARBOHYDRATE TRANSPORT ATP-BINDING PROTEIN MG119-RELATED"/>
    <property type="match status" value="1"/>
</dbReference>
<dbReference type="CDD" id="cd03216">
    <property type="entry name" value="ABC_Carb_Monos_I"/>
    <property type="match status" value="1"/>
</dbReference>
<dbReference type="CDD" id="cd03215">
    <property type="entry name" value="ABC_Carb_Monos_II"/>
    <property type="match status" value="1"/>
</dbReference>
<evidence type="ECO:0000256" key="3">
    <source>
        <dbReference type="ARBA" id="ARBA00022448"/>
    </source>
</evidence>
<dbReference type="InterPro" id="IPR046346">
    <property type="entry name" value="Aminoacid_DH-like_N_sf"/>
</dbReference>
<organism evidence="15 16">
    <name type="scientific">Chthoniobacter flavus Ellin428</name>
    <dbReference type="NCBI Taxonomy" id="497964"/>
    <lineage>
        <taxon>Bacteria</taxon>
        <taxon>Pseudomonadati</taxon>
        <taxon>Verrucomicrobiota</taxon>
        <taxon>Spartobacteria</taxon>
        <taxon>Chthoniobacterales</taxon>
        <taxon>Chthoniobacteraceae</taxon>
        <taxon>Chthoniobacter</taxon>
    </lineage>
</organism>
<keyword evidence="12" id="KW-0472">Membrane</keyword>
<dbReference type="PANTHER" id="PTHR43790:SF3">
    <property type="entry name" value="D-ALLOSE IMPORT ATP-BINDING PROTEIN ALSA-RELATED"/>
    <property type="match status" value="1"/>
</dbReference>
<dbReference type="InterPro" id="IPR050107">
    <property type="entry name" value="ABC_carbohydrate_import_ATPase"/>
</dbReference>
<keyword evidence="6" id="KW-0677">Repeat</keyword>
<evidence type="ECO:0000256" key="1">
    <source>
        <dbReference type="ARBA" id="ARBA00004202"/>
    </source>
</evidence>
<dbReference type="AlphaFoldDB" id="B4DBL4"/>
<dbReference type="Pfam" id="PF00005">
    <property type="entry name" value="ABC_tran"/>
    <property type="match status" value="2"/>
</dbReference>
<dbReference type="EMBL" id="ABVL01000038">
    <property type="protein sequence ID" value="EDY16201.1"/>
    <property type="molecule type" value="Genomic_DNA"/>
</dbReference>
<feature type="domain" description="ABC transporter" evidence="14">
    <location>
        <begin position="295"/>
        <end position="530"/>
    </location>
</feature>
<keyword evidence="8" id="KW-0067">ATP-binding</keyword>
<evidence type="ECO:0000256" key="8">
    <source>
        <dbReference type="ARBA" id="ARBA00022840"/>
    </source>
</evidence>
<dbReference type="InterPro" id="IPR006151">
    <property type="entry name" value="Shikm_DH/Glu-tRNA_Rdtase"/>
</dbReference>
<evidence type="ECO:0000256" key="2">
    <source>
        <dbReference type="ARBA" id="ARBA00012962"/>
    </source>
</evidence>
<dbReference type="Gene3D" id="3.40.50.300">
    <property type="entry name" value="P-loop containing nucleotide triphosphate hydrolases"/>
    <property type="match status" value="2"/>
</dbReference>
<dbReference type="Pfam" id="PF08501">
    <property type="entry name" value="Shikimate_dh_N"/>
    <property type="match status" value="1"/>
</dbReference>
<proteinExistence type="predicted"/>
<keyword evidence="3" id="KW-0813">Transport</keyword>
<evidence type="ECO:0000256" key="5">
    <source>
        <dbReference type="ARBA" id="ARBA00022597"/>
    </source>
</evidence>
<evidence type="ECO:0000256" key="7">
    <source>
        <dbReference type="ARBA" id="ARBA00022741"/>
    </source>
</evidence>
<dbReference type="SUPFAM" id="SSF53223">
    <property type="entry name" value="Aminoacid dehydrogenase-like, N-terminal domain"/>
    <property type="match status" value="1"/>
</dbReference>
<dbReference type="FunCoup" id="B4DBL4">
    <property type="interactions" value="97"/>
</dbReference>
<dbReference type="PROSITE" id="PS50893">
    <property type="entry name" value="ABC_TRANSPORTER_2"/>
    <property type="match status" value="2"/>
</dbReference>
<evidence type="ECO:0000256" key="10">
    <source>
        <dbReference type="ARBA" id="ARBA00022967"/>
    </source>
</evidence>
<dbReference type="STRING" id="497964.CfE428DRAFT_6305"/>
<evidence type="ECO:0000256" key="11">
    <source>
        <dbReference type="ARBA" id="ARBA00023002"/>
    </source>
</evidence>
<keyword evidence="5" id="KW-0762">Sugar transport</keyword>
<comment type="subcellular location">
    <subcellularLocation>
        <location evidence="1">Cell membrane</location>
        <topology evidence="1">Peripheral membrane protein</topology>
    </subcellularLocation>
</comment>
<dbReference type="GO" id="GO:0016887">
    <property type="term" value="F:ATP hydrolysis activity"/>
    <property type="evidence" value="ECO:0007669"/>
    <property type="project" value="InterPro"/>
</dbReference>
<dbReference type="SUPFAM" id="SSF51735">
    <property type="entry name" value="NAD(P)-binding Rossmann-fold domains"/>
    <property type="match status" value="1"/>
</dbReference>
<gene>
    <name evidence="15" type="ORF">CfE428DRAFT_6305</name>
</gene>
<protein>
    <recommendedName>
        <fullName evidence="2">shikimate dehydrogenase (NADP(+))</fullName>
        <ecNumber evidence="2">1.1.1.25</ecNumber>
    </recommendedName>
</protein>
<evidence type="ECO:0000256" key="12">
    <source>
        <dbReference type="ARBA" id="ARBA00023136"/>
    </source>
</evidence>
<feature type="domain" description="ABC transporter" evidence="14">
    <location>
        <begin position="542"/>
        <end position="782"/>
    </location>
</feature>
<dbReference type="InParanoid" id="B4DBL4"/>
<dbReference type="InterPro" id="IPR017871">
    <property type="entry name" value="ABC_transporter-like_CS"/>
</dbReference>
<dbReference type="RefSeq" id="WP_006983623.1">
    <property type="nucleotide sequence ID" value="NZ_ABVL01000038.1"/>
</dbReference>
<keyword evidence="4" id="KW-1003">Cell membrane</keyword>
<dbReference type="Pfam" id="PF01488">
    <property type="entry name" value="Shikimate_DH"/>
    <property type="match status" value="1"/>
</dbReference>
<dbReference type="InterPro" id="IPR027417">
    <property type="entry name" value="P-loop_NTPase"/>
</dbReference>
<evidence type="ECO:0000313" key="16">
    <source>
        <dbReference type="Proteomes" id="UP000005824"/>
    </source>
</evidence>
<keyword evidence="11" id="KW-0560">Oxidoreductase</keyword>